<accession>A0A840WS38</accession>
<keyword evidence="1" id="KW-0812">Transmembrane</keyword>
<sequence>MSYSSLREEEPRTLTCIQRLPRVLGAVAVAATITGLVQWFALSNASLTVQGPGEEIGNTILMLVGFVGHILLIPLLFGVFARWFGVGPVLSSTLLGFPVFLLMLWLISGLAYTARISWGMDPLLLEVVGFSGIHLVAALLSFGVLALVLREERKNTGPR</sequence>
<feature type="transmembrane region" description="Helical" evidence="1">
    <location>
        <begin position="20"/>
        <end position="40"/>
    </location>
</feature>
<gene>
    <name evidence="2" type="ORF">HNR07_004085</name>
</gene>
<reference evidence="2 3" key="1">
    <citation type="submission" date="2020-08" db="EMBL/GenBank/DDBJ databases">
        <title>Sequencing the genomes of 1000 actinobacteria strains.</title>
        <authorList>
            <person name="Klenk H.-P."/>
        </authorList>
    </citation>
    <scope>NUCLEOTIDE SEQUENCE [LARGE SCALE GENOMIC DNA]</scope>
    <source>
        <strain evidence="2 3">DSM 44598</strain>
    </source>
</reference>
<evidence type="ECO:0000313" key="3">
    <source>
        <dbReference type="Proteomes" id="UP000579647"/>
    </source>
</evidence>
<feature type="transmembrane region" description="Helical" evidence="1">
    <location>
        <begin position="60"/>
        <end position="81"/>
    </location>
</feature>
<evidence type="ECO:0000313" key="2">
    <source>
        <dbReference type="EMBL" id="MBB5492948.1"/>
    </source>
</evidence>
<comment type="caution">
    <text evidence="2">The sequence shown here is derived from an EMBL/GenBank/DDBJ whole genome shotgun (WGS) entry which is preliminary data.</text>
</comment>
<evidence type="ECO:0000256" key="1">
    <source>
        <dbReference type="SAM" id="Phobius"/>
    </source>
</evidence>
<proteinExistence type="predicted"/>
<organism evidence="2 3">
    <name type="scientific">Nocardiopsis metallicus</name>
    <dbReference type="NCBI Taxonomy" id="179819"/>
    <lineage>
        <taxon>Bacteria</taxon>
        <taxon>Bacillati</taxon>
        <taxon>Actinomycetota</taxon>
        <taxon>Actinomycetes</taxon>
        <taxon>Streptosporangiales</taxon>
        <taxon>Nocardiopsidaceae</taxon>
        <taxon>Nocardiopsis</taxon>
    </lineage>
</organism>
<keyword evidence="1" id="KW-0472">Membrane</keyword>
<feature type="transmembrane region" description="Helical" evidence="1">
    <location>
        <begin position="127"/>
        <end position="149"/>
    </location>
</feature>
<dbReference type="AlphaFoldDB" id="A0A840WS38"/>
<dbReference type="Proteomes" id="UP000579647">
    <property type="component" value="Unassembled WGS sequence"/>
</dbReference>
<dbReference type="RefSeq" id="WP_184366293.1">
    <property type="nucleotide sequence ID" value="NZ_BAAAKM010000032.1"/>
</dbReference>
<name>A0A840WS38_9ACTN</name>
<feature type="transmembrane region" description="Helical" evidence="1">
    <location>
        <begin position="93"/>
        <end position="115"/>
    </location>
</feature>
<protein>
    <submittedName>
        <fullName evidence="2">Fe2+ transport system protein B</fullName>
    </submittedName>
</protein>
<dbReference type="EMBL" id="JACHDO010000001">
    <property type="protein sequence ID" value="MBB5492948.1"/>
    <property type="molecule type" value="Genomic_DNA"/>
</dbReference>
<keyword evidence="1" id="KW-1133">Transmembrane helix</keyword>
<keyword evidence="3" id="KW-1185">Reference proteome</keyword>